<evidence type="ECO:0000256" key="2">
    <source>
        <dbReference type="ARBA" id="ARBA00022801"/>
    </source>
</evidence>
<dbReference type="InterPro" id="IPR051316">
    <property type="entry name" value="Zinc-reg_GTPase_activator"/>
</dbReference>
<accession>A0ABY8D4G1</accession>
<dbReference type="InterPro" id="IPR003495">
    <property type="entry name" value="CobW/HypB/UreG_nucleotide-bd"/>
</dbReference>
<reference evidence="9 10" key="1">
    <citation type="submission" date="2023-03" db="EMBL/GenBank/DDBJ databases">
        <authorList>
            <person name="Kaur S."/>
            <person name="Espinosa-Saiz D."/>
            <person name="Velazquez E."/>
            <person name="Menendez E."/>
            <person name="diCenzo G.C."/>
        </authorList>
    </citation>
    <scope>NUCLEOTIDE SEQUENCE [LARGE SCALE GENOMIC DNA]</scope>
    <source>
        <strain evidence="9 10">LMG 24692</strain>
    </source>
</reference>
<evidence type="ECO:0000313" key="9">
    <source>
        <dbReference type="EMBL" id="WEX85749.1"/>
    </source>
</evidence>
<sequence length="377" mass="41217">MPSRRIEPTPFSSDPPTSKSIEPKPVTLLTGFLGSGKTTLLNDLLADPRLADTAVIVNEFGSVSVDHHLVRRGREQYIVTSTGCICCLATSDIRASLFELLSAHEQGLAPSFSRVIIETTGLADPAPIVNSLIPGGAPATALRDHTVAKRFRLAGIVTVFDSVCGTETLDAHMESWKQLAFADHIVLTKTDLAPIAGQAALTLLKELNPGAQIHDGRQPGFDPVSLIGAGSYHLTSKPEDVAGWLAMERFSDPDSHVAPHDVNRHGNRIQALPLIHDEPLDPRAVDGFLTVISSQHHDRILRLKGLFALSDDPARPLVAHAVQNKLYPPIRLDYWPDIDVRSRIVVIGKDLPVDPIRKLFQALLPRPTRTRFWAARR</sequence>
<dbReference type="CDD" id="cd03112">
    <property type="entry name" value="CobW-like"/>
    <property type="match status" value="1"/>
</dbReference>
<keyword evidence="10" id="KW-1185">Reference proteome</keyword>
<comment type="function">
    <text evidence="5">Zinc chaperone that directly transfers zinc cofactor to target proteins, thereby activating them. Zinc is transferred from the CXCC motif in the GTPase domain to the zinc binding site in target proteins in a process requiring GTP hydrolysis.</text>
</comment>
<evidence type="ECO:0000256" key="3">
    <source>
        <dbReference type="ARBA" id="ARBA00023186"/>
    </source>
</evidence>
<feature type="region of interest" description="Disordered" evidence="7">
    <location>
        <begin position="1"/>
        <end position="21"/>
    </location>
</feature>
<name>A0ABY8D4G1_9HYPH</name>
<dbReference type="Pfam" id="PF02492">
    <property type="entry name" value="cobW"/>
    <property type="match status" value="1"/>
</dbReference>
<dbReference type="Gene3D" id="3.30.1220.10">
    <property type="entry name" value="CobW-like, C-terminal domain"/>
    <property type="match status" value="1"/>
</dbReference>
<dbReference type="Gene3D" id="3.40.50.300">
    <property type="entry name" value="P-loop containing nucleotide triphosphate hydrolases"/>
    <property type="match status" value="1"/>
</dbReference>
<dbReference type="SMART" id="SM00833">
    <property type="entry name" value="CobW_C"/>
    <property type="match status" value="1"/>
</dbReference>
<evidence type="ECO:0000259" key="8">
    <source>
        <dbReference type="SMART" id="SM00833"/>
    </source>
</evidence>
<organism evidence="9 10">
    <name type="scientific">Sinorhizobium garamanticum</name>
    <dbReference type="NCBI Taxonomy" id="680247"/>
    <lineage>
        <taxon>Bacteria</taxon>
        <taxon>Pseudomonadati</taxon>
        <taxon>Pseudomonadota</taxon>
        <taxon>Alphaproteobacteria</taxon>
        <taxon>Hyphomicrobiales</taxon>
        <taxon>Rhizobiaceae</taxon>
        <taxon>Sinorhizobium/Ensifer group</taxon>
        <taxon>Sinorhizobium</taxon>
    </lineage>
</organism>
<dbReference type="InterPro" id="IPR011629">
    <property type="entry name" value="CobW-like_C"/>
</dbReference>
<evidence type="ECO:0000256" key="4">
    <source>
        <dbReference type="ARBA" id="ARBA00034320"/>
    </source>
</evidence>
<evidence type="ECO:0000256" key="5">
    <source>
        <dbReference type="ARBA" id="ARBA00045658"/>
    </source>
</evidence>
<evidence type="ECO:0000256" key="6">
    <source>
        <dbReference type="ARBA" id="ARBA00049117"/>
    </source>
</evidence>
<evidence type="ECO:0000313" key="10">
    <source>
        <dbReference type="Proteomes" id="UP001229355"/>
    </source>
</evidence>
<dbReference type="Pfam" id="PF07683">
    <property type="entry name" value="CobW_C"/>
    <property type="match status" value="1"/>
</dbReference>
<keyword evidence="1" id="KW-0547">Nucleotide-binding</keyword>
<dbReference type="Proteomes" id="UP001229355">
    <property type="component" value="Chromosome 1"/>
</dbReference>
<keyword evidence="3" id="KW-0143">Chaperone</keyword>
<dbReference type="PANTHER" id="PTHR13748:SF62">
    <property type="entry name" value="COBW DOMAIN-CONTAINING PROTEIN"/>
    <property type="match status" value="1"/>
</dbReference>
<proteinExistence type="inferred from homology"/>
<comment type="catalytic activity">
    <reaction evidence="6">
        <text>GTP + H2O = GDP + phosphate + H(+)</text>
        <dbReference type="Rhea" id="RHEA:19669"/>
        <dbReference type="ChEBI" id="CHEBI:15377"/>
        <dbReference type="ChEBI" id="CHEBI:15378"/>
        <dbReference type="ChEBI" id="CHEBI:37565"/>
        <dbReference type="ChEBI" id="CHEBI:43474"/>
        <dbReference type="ChEBI" id="CHEBI:58189"/>
    </reaction>
    <physiologicalReaction direction="left-to-right" evidence="6">
        <dbReference type="Rhea" id="RHEA:19670"/>
    </physiologicalReaction>
</comment>
<feature type="domain" description="CobW C-terminal" evidence="8">
    <location>
        <begin position="269"/>
        <end position="364"/>
    </location>
</feature>
<dbReference type="SUPFAM" id="SSF90002">
    <property type="entry name" value="Hypothetical protein YjiA, C-terminal domain"/>
    <property type="match status" value="1"/>
</dbReference>
<dbReference type="InterPro" id="IPR027417">
    <property type="entry name" value="P-loop_NTPase"/>
</dbReference>
<evidence type="ECO:0000256" key="7">
    <source>
        <dbReference type="SAM" id="MobiDB-lite"/>
    </source>
</evidence>
<protein>
    <submittedName>
        <fullName evidence="9">GTP-binding protein</fullName>
    </submittedName>
</protein>
<feature type="compositionally biased region" description="Polar residues" evidence="7">
    <location>
        <begin position="10"/>
        <end position="20"/>
    </location>
</feature>
<keyword evidence="2" id="KW-0378">Hydrolase</keyword>
<dbReference type="RefSeq" id="WP_280657833.1">
    <property type="nucleotide sequence ID" value="NZ_CP120373.1"/>
</dbReference>
<comment type="similarity">
    <text evidence="4">Belongs to the SIMIBI class G3E GTPase family. ZNG1 subfamily.</text>
</comment>
<dbReference type="PANTHER" id="PTHR13748">
    <property type="entry name" value="COBW-RELATED"/>
    <property type="match status" value="1"/>
</dbReference>
<dbReference type="EMBL" id="CP120373">
    <property type="protein sequence ID" value="WEX85749.1"/>
    <property type="molecule type" value="Genomic_DNA"/>
</dbReference>
<evidence type="ECO:0000256" key="1">
    <source>
        <dbReference type="ARBA" id="ARBA00022741"/>
    </source>
</evidence>
<dbReference type="InterPro" id="IPR036627">
    <property type="entry name" value="CobW-likC_sf"/>
</dbReference>
<gene>
    <name evidence="9" type="ORF">PZN02_001978</name>
</gene>
<dbReference type="SUPFAM" id="SSF52540">
    <property type="entry name" value="P-loop containing nucleoside triphosphate hydrolases"/>
    <property type="match status" value="1"/>
</dbReference>